<evidence type="ECO:0000256" key="6">
    <source>
        <dbReference type="ARBA" id="ARBA00022694"/>
    </source>
</evidence>
<organism evidence="8">
    <name type="scientific">mine drainage metagenome</name>
    <dbReference type="NCBI Taxonomy" id="410659"/>
    <lineage>
        <taxon>unclassified sequences</taxon>
        <taxon>metagenomes</taxon>
        <taxon>ecological metagenomes</taxon>
    </lineage>
</organism>
<comment type="caution">
    <text evidence="8">The sequence shown here is derived from an EMBL/GenBank/DDBJ whole genome shotgun (WGS) entry which is preliminary data.</text>
</comment>
<keyword evidence="3 8" id="KW-0489">Methyltransferase</keyword>
<dbReference type="HAMAP" id="MF_01057">
    <property type="entry name" value="tRNA_methyltr_TrmB"/>
    <property type="match status" value="1"/>
</dbReference>
<keyword evidence="4 8" id="KW-0808">Transferase</keyword>
<dbReference type="EC" id="2.1.1.33" evidence="2"/>
<sequence length="233" mass="25817">MTTPPPHDTAPRFFGRRKGKPLRQTGRGLMESLLPRLAIAEPAPGQTLDPAALFPASCRALWLEVGFGGGEHLAWQAARNPDVGIIGGEVFQNGIASLLGHLERDGATANVRIFPEDVRRLFPALPDACFERVFVLFPDPWPKTRHADRRFIGGANLDQLARLLADGGEVRIGTDDAVYKAWAVEQMAARPEFEELSADRSVKPADWPQSRYEAKAIAQGRAPLYLRYRRKAR</sequence>
<dbReference type="GO" id="GO:0008176">
    <property type="term" value="F:tRNA (guanine(46)-N7)-methyltransferase activity"/>
    <property type="evidence" value="ECO:0007669"/>
    <property type="project" value="UniProtKB-EC"/>
</dbReference>
<evidence type="ECO:0000256" key="1">
    <source>
        <dbReference type="ARBA" id="ARBA00000142"/>
    </source>
</evidence>
<dbReference type="PANTHER" id="PTHR23417">
    <property type="entry name" value="3-DEOXY-D-MANNO-OCTULOSONIC-ACID TRANSFERASE/TRNA GUANINE-N 7 - -METHYLTRANSFERASE"/>
    <property type="match status" value="1"/>
</dbReference>
<protein>
    <recommendedName>
        <fullName evidence="2">tRNA (guanine(46)-N(7))-methyltransferase</fullName>
        <ecNumber evidence="2">2.1.1.33</ecNumber>
    </recommendedName>
</protein>
<comment type="catalytic activity">
    <reaction evidence="1">
        <text>guanosine(46) in tRNA + S-adenosyl-L-methionine = N(7)-methylguanosine(46) in tRNA + S-adenosyl-L-homocysteine</text>
        <dbReference type="Rhea" id="RHEA:42708"/>
        <dbReference type="Rhea" id="RHEA-COMP:10188"/>
        <dbReference type="Rhea" id="RHEA-COMP:10189"/>
        <dbReference type="ChEBI" id="CHEBI:57856"/>
        <dbReference type="ChEBI" id="CHEBI:59789"/>
        <dbReference type="ChEBI" id="CHEBI:74269"/>
        <dbReference type="ChEBI" id="CHEBI:74480"/>
        <dbReference type="EC" id="2.1.1.33"/>
    </reaction>
</comment>
<accession>A0A1J5TAL6</accession>
<evidence type="ECO:0000256" key="4">
    <source>
        <dbReference type="ARBA" id="ARBA00022679"/>
    </source>
</evidence>
<dbReference type="EMBL" id="MLJW01000028">
    <property type="protein sequence ID" value="OIR09182.1"/>
    <property type="molecule type" value="Genomic_DNA"/>
</dbReference>
<reference evidence="8" key="1">
    <citation type="submission" date="2016-10" db="EMBL/GenBank/DDBJ databases">
        <title>Sequence of Gallionella enrichment culture.</title>
        <authorList>
            <person name="Poehlein A."/>
            <person name="Muehling M."/>
            <person name="Daniel R."/>
        </authorList>
    </citation>
    <scope>NUCLEOTIDE SEQUENCE</scope>
</reference>
<evidence type="ECO:0000256" key="5">
    <source>
        <dbReference type="ARBA" id="ARBA00022691"/>
    </source>
</evidence>
<dbReference type="PROSITE" id="PS51625">
    <property type="entry name" value="SAM_MT_TRMB"/>
    <property type="match status" value="1"/>
</dbReference>
<dbReference type="InterPro" id="IPR003358">
    <property type="entry name" value="tRNA_(Gua-N-7)_MeTrfase_Trmb"/>
</dbReference>
<feature type="region of interest" description="Disordered" evidence="7">
    <location>
        <begin position="1"/>
        <end position="23"/>
    </location>
</feature>
<evidence type="ECO:0000256" key="7">
    <source>
        <dbReference type="SAM" id="MobiDB-lite"/>
    </source>
</evidence>
<evidence type="ECO:0000256" key="3">
    <source>
        <dbReference type="ARBA" id="ARBA00022603"/>
    </source>
</evidence>
<proteinExistence type="inferred from homology"/>
<dbReference type="InterPro" id="IPR055361">
    <property type="entry name" value="tRNA_methyltr_TrmB_bact"/>
</dbReference>
<dbReference type="PANTHER" id="PTHR23417:SF14">
    <property type="entry name" value="PENTACOTRIPEPTIDE-REPEAT REGION OF PRORP DOMAIN-CONTAINING PROTEIN"/>
    <property type="match status" value="1"/>
</dbReference>
<name>A0A1J5TAL6_9ZZZZ</name>
<dbReference type="GO" id="GO:0043527">
    <property type="term" value="C:tRNA methyltransferase complex"/>
    <property type="evidence" value="ECO:0007669"/>
    <property type="project" value="TreeGrafter"/>
</dbReference>
<dbReference type="SUPFAM" id="SSF53335">
    <property type="entry name" value="S-adenosyl-L-methionine-dependent methyltransferases"/>
    <property type="match status" value="1"/>
</dbReference>
<keyword evidence="6" id="KW-0819">tRNA processing</keyword>
<dbReference type="Pfam" id="PF02390">
    <property type="entry name" value="Methyltransf_4"/>
    <property type="match status" value="1"/>
</dbReference>
<evidence type="ECO:0000313" key="8">
    <source>
        <dbReference type="EMBL" id="OIR09182.1"/>
    </source>
</evidence>
<gene>
    <name evidence="8" type="primary">trmB_1</name>
    <name evidence="8" type="ORF">GALL_87890</name>
</gene>
<dbReference type="Gene3D" id="3.40.50.150">
    <property type="entry name" value="Vaccinia Virus protein VP39"/>
    <property type="match status" value="1"/>
</dbReference>
<evidence type="ECO:0000256" key="2">
    <source>
        <dbReference type="ARBA" id="ARBA00011977"/>
    </source>
</evidence>
<dbReference type="AlphaFoldDB" id="A0A1J5TAL6"/>
<dbReference type="InterPro" id="IPR029063">
    <property type="entry name" value="SAM-dependent_MTases_sf"/>
</dbReference>
<keyword evidence="5" id="KW-0949">S-adenosyl-L-methionine</keyword>